<keyword evidence="2" id="KW-1185">Reference proteome</keyword>
<evidence type="ECO:0000313" key="1">
    <source>
        <dbReference type="EMBL" id="KAJ7747333.1"/>
    </source>
</evidence>
<sequence length="327" mass="36482">MRGTPLLGRNASFGATHHFALVHDCGFFVLSAALHTPSIAGHICRQSHPSHCMCHAYTSVLTTVAAGTGRLRRNHPITERTHFLLGILTRLRFFGPDLLSPHLLAISRRFLNSTGAAFTIRITQTKFQFPLATRHDIIIHIQPQYPVHSPALRRAYTIPDPNERFRSAERRDMTIHIRSQYLTSYHHGAAQQSFLVVRERGFHPVRLALGLSFAHNISIDSACSQPTQAHCIRPSSTIGIPTFSARSALRAKLPSRSPLFGYPLAQWQRPLALELHHSYRKIHSSGNTQQPTTASCRPAALILENSIVLSLFALRRPEARPPVPPNS</sequence>
<dbReference type="AlphaFoldDB" id="A0AAD7INR7"/>
<dbReference type="Proteomes" id="UP001215598">
    <property type="component" value="Unassembled WGS sequence"/>
</dbReference>
<dbReference type="EMBL" id="JARKIB010000077">
    <property type="protein sequence ID" value="KAJ7747333.1"/>
    <property type="molecule type" value="Genomic_DNA"/>
</dbReference>
<evidence type="ECO:0000313" key="2">
    <source>
        <dbReference type="Proteomes" id="UP001215598"/>
    </source>
</evidence>
<proteinExistence type="predicted"/>
<organism evidence="1 2">
    <name type="scientific">Mycena metata</name>
    <dbReference type="NCBI Taxonomy" id="1033252"/>
    <lineage>
        <taxon>Eukaryota</taxon>
        <taxon>Fungi</taxon>
        <taxon>Dikarya</taxon>
        <taxon>Basidiomycota</taxon>
        <taxon>Agaricomycotina</taxon>
        <taxon>Agaricomycetes</taxon>
        <taxon>Agaricomycetidae</taxon>
        <taxon>Agaricales</taxon>
        <taxon>Marasmiineae</taxon>
        <taxon>Mycenaceae</taxon>
        <taxon>Mycena</taxon>
    </lineage>
</organism>
<accession>A0AAD7INR7</accession>
<reference evidence="1" key="1">
    <citation type="submission" date="2023-03" db="EMBL/GenBank/DDBJ databases">
        <title>Massive genome expansion in bonnet fungi (Mycena s.s.) driven by repeated elements and novel gene families across ecological guilds.</title>
        <authorList>
            <consortium name="Lawrence Berkeley National Laboratory"/>
            <person name="Harder C.B."/>
            <person name="Miyauchi S."/>
            <person name="Viragh M."/>
            <person name="Kuo A."/>
            <person name="Thoen E."/>
            <person name="Andreopoulos B."/>
            <person name="Lu D."/>
            <person name="Skrede I."/>
            <person name="Drula E."/>
            <person name="Henrissat B."/>
            <person name="Morin E."/>
            <person name="Kohler A."/>
            <person name="Barry K."/>
            <person name="LaButti K."/>
            <person name="Morin E."/>
            <person name="Salamov A."/>
            <person name="Lipzen A."/>
            <person name="Mereny Z."/>
            <person name="Hegedus B."/>
            <person name="Baldrian P."/>
            <person name="Stursova M."/>
            <person name="Weitz H."/>
            <person name="Taylor A."/>
            <person name="Grigoriev I.V."/>
            <person name="Nagy L.G."/>
            <person name="Martin F."/>
            <person name="Kauserud H."/>
        </authorList>
    </citation>
    <scope>NUCLEOTIDE SEQUENCE</scope>
    <source>
        <strain evidence="1">CBHHK182m</strain>
    </source>
</reference>
<gene>
    <name evidence="1" type="ORF">B0H16DRAFT_1462149</name>
</gene>
<protein>
    <submittedName>
        <fullName evidence="1">Uncharacterized protein</fullName>
    </submittedName>
</protein>
<comment type="caution">
    <text evidence="1">The sequence shown here is derived from an EMBL/GenBank/DDBJ whole genome shotgun (WGS) entry which is preliminary data.</text>
</comment>
<name>A0AAD7INR7_9AGAR</name>